<dbReference type="OrthoDB" id="21513at2759"/>
<dbReference type="OMA" id="CEQELIN"/>
<dbReference type="RefSeq" id="XP_001644501.1">
    <property type="nucleotide sequence ID" value="XM_001644451.1"/>
</dbReference>
<dbReference type="EMBL" id="DS480420">
    <property type="protein sequence ID" value="EDO16643.1"/>
    <property type="molecule type" value="Genomic_DNA"/>
</dbReference>
<evidence type="ECO:0000256" key="1">
    <source>
        <dbReference type="SAM" id="MobiDB-lite"/>
    </source>
</evidence>
<keyword evidence="3" id="KW-1185">Reference proteome</keyword>
<protein>
    <recommendedName>
        <fullName evidence="4">Elongin-A</fullName>
    </recommendedName>
</protein>
<dbReference type="PANTHER" id="PTHR15141:SF76">
    <property type="entry name" value="TRANSCRIPTION ELONGATION FACTOR B POLYPEPTIDE 3"/>
    <property type="match status" value="1"/>
</dbReference>
<dbReference type="GO" id="GO:0006511">
    <property type="term" value="P:ubiquitin-dependent protein catabolic process"/>
    <property type="evidence" value="ECO:0007669"/>
    <property type="project" value="EnsemblFungi"/>
</dbReference>
<evidence type="ECO:0000313" key="2">
    <source>
        <dbReference type="EMBL" id="EDO16643.1"/>
    </source>
</evidence>
<reference evidence="2 3" key="1">
    <citation type="journal article" date="2007" name="Proc. Natl. Acad. Sci. U.S.A.">
        <title>Independent sorting-out of thousands of duplicated gene pairs in two yeast species descended from a whole-genome duplication.</title>
        <authorList>
            <person name="Scannell D.R."/>
            <person name="Frank A.C."/>
            <person name="Conant G.C."/>
            <person name="Byrne K.P."/>
            <person name="Woolfit M."/>
            <person name="Wolfe K.H."/>
        </authorList>
    </citation>
    <scope>NUCLEOTIDE SEQUENCE [LARGE SCALE GENOMIC DNA]</scope>
    <source>
        <strain evidence="3">ATCC 22028 / DSM 70294 / BCRC 21397 / CBS 2163 / NBRC 10782 / NRRL Y-8283 / UCD 57-17</strain>
    </source>
</reference>
<dbReference type="GO" id="GO:0004842">
    <property type="term" value="F:ubiquitin-protein transferase activity"/>
    <property type="evidence" value="ECO:0007669"/>
    <property type="project" value="EnsemblFungi"/>
</dbReference>
<dbReference type="GeneID" id="5544802"/>
<accession>A7TM76</accession>
<dbReference type="PANTHER" id="PTHR15141">
    <property type="entry name" value="TRANSCRIPTION ELONGATION FACTOR B POLYPEPTIDE 3"/>
    <property type="match status" value="1"/>
</dbReference>
<dbReference type="eggNOG" id="KOG2821">
    <property type="taxonomic scope" value="Eukaryota"/>
</dbReference>
<dbReference type="AlphaFoldDB" id="A7TM76"/>
<dbReference type="STRING" id="436907.A7TM76"/>
<dbReference type="FunCoup" id="A7TM76">
    <property type="interactions" value="111"/>
</dbReference>
<dbReference type="GO" id="GO:0031463">
    <property type="term" value="C:Cul3-RING ubiquitin ligase complex"/>
    <property type="evidence" value="ECO:0007669"/>
    <property type="project" value="EnsemblFungi"/>
</dbReference>
<dbReference type="HOGENOM" id="CLU_062289_0_0_1"/>
<proteinExistence type="predicted"/>
<dbReference type="InterPro" id="IPR051870">
    <property type="entry name" value="Elongin-A_domain"/>
</dbReference>
<dbReference type="InParanoid" id="A7TM76"/>
<dbReference type="GO" id="GO:0006368">
    <property type="term" value="P:transcription elongation by RNA polymerase II"/>
    <property type="evidence" value="ECO:0007669"/>
    <property type="project" value="InterPro"/>
</dbReference>
<gene>
    <name evidence="2" type="ORF">Kpol_529p23</name>
</gene>
<dbReference type="InterPro" id="IPR010684">
    <property type="entry name" value="RNA_pol_II_trans_fac_SIII_A"/>
</dbReference>
<sequence length="399" mass="46359">MLSLSKLCEIELVRNYRLLEDVSNVPYRLISNALKLMKVDQIRRLEAANVLLIFDDDELWENFVKQEFPLRVSDLYTSRRDIIQTYYLSFVKKNDPELFNNDRELIDNLLNSSIKKCHLNNKFRLPYRLLYLRYEEDDIRKAKQSTERLRLQMRKIKEERESKQSVKVDHLFYSHNNNIGTKRKAKLQNDRSDLFKKSLKQHQTRLKKFKDGGFDIAKGHAKRVAFGGVAGGYHQRPLANDRNNNNNNNNNDDDDNDIEIDIEIDIDNNNSKLEAKSKNLSTNETTIKNGCEQELINKDNEKDLTKNAIIPQKRRSGITNIFLTKKKPNLSPSPTKKLNDTVKASSSIPIIKNGIKSTGSSDPKIGKKKESGIFSKNRFMSTLPKTKNTKKIYIHDKKK</sequence>
<dbReference type="GO" id="GO:0070449">
    <property type="term" value="C:elongin complex"/>
    <property type="evidence" value="ECO:0007669"/>
    <property type="project" value="EnsemblFungi"/>
</dbReference>
<feature type="compositionally biased region" description="Low complexity" evidence="1">
    <location>
        <begin position="240"/>
        <end position="250"/>
    </location>
</feature>
<evidence type="ECO:0000313" key="3">
    <source>
        <dbReference type="Proteomes" id="UP000000267"/>
    </source>
</evidence>
<organism evidence="3">
    <name type="scientific">Vanderwaltozyma polyspora (strain ATCC 22028 / DSM 70294 / BCRC 21397 / CBS 2163 / NBRC 10782 / NRRL Y-8283 / UCD 57-17)</name>
    <name type="common">Kluyveromyces polysporus</name>
    <dbReference type="NCBI Taxonomy" id="436907"/>
    <lineage>
        <taxon>Eukaryota</taxon>
        <taxon>Fungi</taxon>
        <taxon>Dikarya</taxon>
        <taxon>Ascomycota</taxon>
        <taxon>Saccharomycotina</taxon>
        <taxon>Saccharomycetes</taxon>
        <taxon>Saccharomycetales</taxon>
        <taxon>Saccharomycetaceae</taxon>
        <taxon>Vanderwaltozyma</taxon>
    </lineage>
</organism>
<dbReference type="KEGG" id="vpo:Kpol_529p23"/>
<evidence type="ECO:0008006" key="4">
    <source>
        <dbReference type="Google" id="ProtNLM"/>
    </source>
</evidence>
<dbReference type="PhylomeDB" id="A7TM76"/>
<dbReference type="Gene3D" id="6.10.250.3180">
    <property type="match status" value="1"/>
</dbReference>
<dbReference type="Proteomes" id="UP000000267">
    <property type="component" value="Unassembled WGS sequence"/>
</dbReference>
<dbReference type="Pfam" id="PF06881">
    <property type="entry name" value="Elongin_A"/>
    <property type="match status" value="1"/>
</dbReference>
<feature type="region of interest" description="Disordered" evidence="1">
    <location>
        <begin position="236"/>
        <end position="256"/>
    </location>
</feature>
<name>A7TM76_VANPO</name>